<gene>
    <name evidence="4" type="ORF">Phou_006010</name>
</gene>
<dbReference type="PANTHER" id="PTHR43476">
    <property type="entry name" value="3-(3-HYDROXY-PHENYL)PROPIONATE/3-HYDROXYCINNAMIC ACID HYDROXYLASE"/>
    <property type="match status" value="1"/>
</dbReference>
<feature type="compositionally biased region" description="Polar residues" evidence="2">
    <location>
        <begin position="257"/>
        <end position="268"/>
    </location>
</feature>
<accession>A0A6V8K230</accession>
<dbReference type="GO" id="GO:0008688">
    <property type="term" value="F:3-(3-hydroxyphenyl)propionate hydroxylase activity"/>
    <property type="evidence" value="ECO:0007669"/>
    <property type="project" value="TreeGrafter"/>
</dbReference>
<evidence type="ECO:0000256" key="2">
    <source>
        <dbReference type="SAM" id="MobiDB-lite"/>
    </source>
</evidence>
<dbReference type="EMBL" id="BLPF01000001">
    <property type="protein sequence ID" value="GFJ76421.1"/>
    <property type="molecule type" value="Genomic_DNA"/>
</dbReference>
<evidence type="ECO:0000313" key="4">
    <source>
        <dbReference type="EMBL" id="GFJ76421.1"/>
    </source>
</evidence>
<dbReference type="InterPro" id="IPR002938">
    <property type="entry name" value="FAD-bd"/>
</dbReference>
<dbReference type="GO" id="GO:0019622">
    <property type="term" value="P:3-(3-hydroxy)phenylpropionate catabolic process"/>
    <property type="evidence" value="ECO:0007669"/>
    <property type="project" value="TreeGrafter"/>
</dbReference>
<dbReference type="Pfam" id="PF01494">
    <property type="entry name" value="FAD_binding_3"/>
    <property type="match status" value="1"/>
</dbReference>
<dbReference type="InterPro" id="IPR050631">
    <property type="entry name" value="PheA/TfdB_FAD_monoxygenase"/>
</dbReference>
<evidence type="ECO:0000256" key="1">
    <source>
        <dbReference type="ARBA" id="ARBA00023002"/>
    </source>
</evidence>
<keyword evidence="1" id="KW-0560">Oxidoreductase</keyword>
<evidence type="ECO:0000313" key="5">
    <source>
        <dbReference type="Proteomes" id="UP000482800"/>
    </source>
</evidence>
<protein>
    <recommendedName>
        <fullName evidence="3">FAD-binding domain-containing protein</fullName>
    </recommendedName>
</protein>
<reference evidence="4 5" key="1">
    <citation type="submission" date="2020-03" db="EMBL/GenBank/DDBJ databases">
        <title>Whole genome shotgun sequence of Phytohabitans houttuyneae NBRC 108639.</title>
        <authorList>
            <person name="Komaki H."/>
            <person name="Tamura T."/>
        </authorList>
    </citation>
    <scope>NUCLEOTIDE SEQUENCE [LARGE SCALE GENOMIC DNA]</scope>
    <source>
        <strain evidence="4 5">NBRC 108639</strain>
    </source>
</reference>
<dbReference type="PRINTS" id="PR00420">
    <property type="entry name" value="RNGMNOXGNASE"/>
</dbReference>
<dbReference type="InterPro" id="IPR036188">
    <property type="entry name" value="FAD/NAD-bd_sf"/>
</dbReference>
<dbReference type="PANTHER" id="PTHR43476:SF3">
    <property type="entry name" value="FAD-BINDING MONOOXYGENASE"/>
    <property type="match status" value="1"/>
</dbReference>
<feature type="domain" description="FAD-binding" evidence="3">
    <location>
        <begin position="2"/>
        <end position="187"/>
    </location>
</feature>
<feature type="region of interest" description="Disordered" evidence="2">
    <location>
        <begin position="204"/>
        <end position="277"/>
    </location>
</feature>
<dbReference type="AlphaFoldDB" id="A0A6V8K230"/>
<dbReference type="Gene3D" id="3.30.70.2450">
    <property type="match status" value="1"/>
</dbReference>
<dbReference type="Proteomes" id="UP000482800">
    <property type="component" value="Unassembled WGS sequence"/>
</dbReference>
<dbReference type="GO" id="GO:0071949">
    <property type="term" value="F:FAD binding"/>
    <property type="evidence" value="ECO:0007669"/>
    <property type="project" value="InterPro"/>
</dbReference>
<comment type="caution">
    <text evidence="4">The sequence shown here is derived from an EMBL/GenBank/DDBJ whole genome shotgun (WGS) entry which is preliminary data.</text>
</comment>
<sequence length="277" mass="28961">MTGVLVVGAGPSGLVTACELLRRGVTVRLVDAAPRPAPYSKALLLWPPTLRVLAGLGVRATVERAALPIRAFRYFSGGRPLAALPFPDSLAPLCLPQRETERILTDRLHQLGGAVERGVRLTTVDGTGAATLALPDGRLEHIHPQWVVGADGASSTVRKRLGLRLAGSTHEESYLVVDATATGPLPDGEAHYHQSPRGRWSWWPCPAAGTGSSPTPARARPWTASWPSADRPASGSAPWSGPARSGCTGGSARGFSTAASSWSATPHTCTARPAARA</sequence>
<keyword evidence="5" id="KW-1185">Reference proteome</keyword>
<evidence type="ECO:0000259" key="3">
    <source>
        <dbReference type="Pfam" id="PF01494"/>
    </source>
</evidence>
<dbReference type="Gene3D" id="3.50.50.60">
    <property type="entry name" value="FAD/NAD(P)-binding domain"/>
    <property type="match status" value="1"/>
</dbReference>
<name>A0A6V8K230_9ACTN</name>
<reference evidence="4 5" key="2">
    <citation type="submission" date="2020-03" db="EMBL/GenBank/DDBJ databases">
        <authorList>
            <person name="Ichikawa N."/>
            <person name="Kimura A."/>
            <person name="Kitahashi Y."/>
            <person name="Uohara A."/>
        </authorList>
    </citation>
    <scope>NUCLEOTIDE SEQUENCE [LARGE SCALE GENOMIC DNA]</scope>
    <source>
        <strain evidence="4 5">NBRC 108639</strain>
    </source>
</reference>
<dbReference type="SUPFAM" id="SSF51905">
    <property type="entry name" value="FAD/NAD(P)-binding domain"/>
    <property type="match status" value="1"/>
</dbReference>
<proteinExistence type="predicted"/>
<organism evidence="4 5">
    <name type="scientific">Phytohabitans houttuyneae</name>
    <dbReference type="NCBI Taxonomy" id="1076126"/>
    <lineage>
        <taxon>Bacteria</taxon>
        <taxon>Bacillati</taxon>
        <taxon>Actinomycetota</taxon>
        <taxon>Actinomycetes</taxon>
        <taxon>Micromonosporales</taxon>
        <taxon>Micromonosporaceae</taxon>
    </lineage>
</organism>